<dbReference type="EMBL" id="BBPA01000067">
    <property type="protein sequence ID" value="GAL95071.1"/>
    <property type="molecule type" value="Genomic_DNA"/>
</dbReference>
<proteinExistence type="predicted"/>
<evidence type="ECO:0000313" key="2">
    <source>
        <dbReference type="Proteomes" id="UP000030321"/>
    </source>
</evidence>
<comment type="caution">
    <text evidence="1">The sequence shown here is derived from an EMBL/GenBank/DDBJ whole genome shotgun (WGS) entry which is preliminary data.</text>
</comment>
<dbReference type="AlphaFoldDB" id="A0A0A1W0L9"/>
<dbReference type="Proteomes" id="UP000030321">
    <property type="component" value="Unassembled WGS sequence"/>
</dbReference>
<reference evidence="2" key="1">
    <citation type="journal article" date="2015" name="Genome">
        <title>Whole Genome Sequence of the Non-Microcystin-Producing Microcystis aeruginosa Strain NIES-44.</title>
        <authorList>
            <person name="Okano K."/>
            <person name="Miyata N."/>
            <person name="Ozaki Y."/>
        </authorList>
    </citation>
    <scope>NUCLEOTIDE SEQUENCE [LARGE SCALE GENOMIC DNA]</scope>
    <source>
        <strain evidence="2">NIES-44</strain>
    </source>
</reference>
<name>A0A0A1W0L9_MICAE</name>
<protein>
    <submittedName>
        <fullName evidence="1">Uncharacterized protein</fullName>
    </submittedName>
</protein>
<organism evidence="1 2">
    <name type="scientific">Microcystis aeruginosa NIES-44</name>
    <dbReference type="NCBI Taxonomy" id="449439"/>
    <lineage>
        <taxon>Bacteria</taxon>
        <taxon>Bacillati</taxon>
        <taxon>Cyanobacteriota</taxon>
        <taxon>Cyanophyceae</taxon>
        <taxon>Oscillatoriophycideae</taxon>
        <taxon>Chroococcales</taxon>
        <taxon>Microcystaceae</taxon>
        <taxon>Microcystis</taxon>
    </lineage>
</organism>
<gene>
    <name evidence="1" type="ORF">N44_03926</name>
</gene>
<evidence type="ECO:0000313" key="1">
    <source>
        <dbReference type="EMBL" id="GAL95071.1"/>
    </source>
</evidence>
<sequence length="59" mass="6822">MSINQLNALSKDFMPIFLIFELSKINQARTLLITALESVYTIYSPGRNCSDYFSNEKRD</sequence>
<accession>A0A0A1W0L9</accession>